<dbReference type="GO" id="GO:0000287">
    <property type="term" value="F:magnesium ion binding"/>
    <property type="evidence" value="ECO:0007669"/>
    <property type="project" value="UniProtKB-UniRule"/>
</dbReference>
<evidence type="ECO:0000259" key="8">
    <source>
        <dbReference type="Pfam" id="PF16582"/>
    </source>
</evidence>
<keyword evidence="5 6" id="KW-0464">Manganese</keyword>
<dbReference type="GO" id="GO:0009234">
    <property type="term" value="P:menaquinone biosynthetic process"/>
    <property type="evidence" value="ECO:0007669"/>
    <property type="project" value="UniProtKB-UniRule"/>
</dbReference>
<comment type="pathway">
    <text evidence="6">Quinol/quinone metabolism; 1,4-dihydroxy-2-naphthoate biosynthesis; 1,4-dihydroxy-2-naphthoate from chorismate: step 2/7.</text>
</comment>
<dbReference type="PIRSF" id="PIRSF004983">
    <property type="entry name" value="MenD"/>
    <property type="match status" value="1"/>
</dbReference>
<comment type="similarity">
    <text evidence="6">Belongs to the TPP enzyme family. MenD subfamily.</text>
</comment>
<comment type="catalytic activity">
    <reaction evidence="6">
        <text>isochorismate + 2-oxoglutarate + H(+) = 5-enolpyruvoyl-6-hydroxy-2-succinyl-cyclohex-3-ene-1-carboxylate + CO2</text>
        <dbReference type="Rhea" id="RHEA:25593"/>
        <dbReference type="ChEBI" id="CHEBI:15378"/>
        <dbReference type="ChEBI" id="CHEBI:16526"/>
        <dbReference type="ChEBI" id="CHEBI:16810"/>
        <dbReference type="ChEBI" id="CHEBI:29780"/>
        <dbReference type="ChEBI" id="CHEBI:58818"/>
        <dbReference type="EC" id="2.2.1.9"/>
    </reaction>
</comment>
<dbReference type="UniPathway" id="UPA00079"/>
<reference evidence="9 10" key="1">
    <citation type="submission" date="2016-10" db="EMBL/GenBank/DDBJ databases">
        <authorList>
            <person name="de Groot N.N."/>
        </authorList>
    </citation>
    <scope>NUCLEOTIDE SEQUENCE [LARGE SCALE GENOMIC DNA]</scope>
    <source>
        <strain evidence="9 10">DSM 21668</strain>
    </source>
</reference>
<dbReference type="UniPathway" id="UPA01057">
    <property type="reaction ID" value="UER00164"/>
</dbReference>
<dbReference type="GO" id="GO:0030145">
    <property type="term" value="F:manganese ion binding"/>
    <property type="evidence" value="ECO:0007669"/>
    <property type="project" value="UniProtKB-UniRule"/>
</dbReference>
<name>A0A1G9RPI4_9BACT</name>
<dbReference type="STRING" id="563176.SAMN04488090_2981"/>
<dbReference type="GO" id="GO:0070204">
    <property type="term" value="F:2-succinyl-5-enolpyruvyl-6-hydroxy-3-cyclohexene-1-carboxylic-acid synthase activity"/>
    <property type="evidence" value="ECO:0007669"/>
    <property type="project" value="UniProtKB-UniRule"/>
</dbReference>
<evidence type="ECO:0000313" key="9">
    <source>
        <dbReference type="EMBL" id="SDM25104.1"/>
    </source>
</evidence>
<evidence type="ECO:0000256" key="2">
    <source>
        <dbReference type="ARBA" id="ARBA00022723"/>
    </source>
</evidence>
<dbReference type="InterPro" id="IPR012001">
    <property type="entry name" value="Thiamin_PyroP_enz_TPP-bd_dom"/>
</dbReference>
<keyword evidence="10" id="KW-1185">Reference proteome</keyword>
<dbReference type="Pfam" id="PF02776">
    <property type="entry name" value="TPP_enzyme_N"/>
    <property type="match status" value="1"/>
</dbReference>
<keyword evidence="4 6" id="KW-0786">Thiamine pyrophosphate</keyword>
<feature type="domain" description="Thiamine pyrophosphate enzyme N-terminal TPP-binding" evidence="7">
    <location>
        <begin position="9"/>
        <end position="112"/>
    </location>
</feature>
<evidence type="ECO:0000313" key="10">
    <source>
        <dbReference type="Proteomes" id="UP000198901"/>
    </source>
</evidence>
<dbReference type="RefSeq" id="WP_093203764.1">
    <property type="nucleotide sequence ID" value="NZ_FNGS01000005.1"/>
</dbReference>
<comment type="cofactor">
    <cofactor evidence="6">
        <name>Mg(2+)</name>
        <dbReference type="ChEBI" id="CHEBI:18420"/>
    </cofactor>
    <cofactor evidence="6">
        <name>Mn(2+)</name>
        <dbReference type="ChEBI" id="CHEBI:29035"/>
    </cofactor>
</comment>
<dbReference type="NCBIfam" id="TIGR00173">
    <property type="entry name" value="menD"/>
    <property type="match status" value="1"/>
</dbReference>
<accession>A0A1G9RPI4</accession>
<proteinExistence type="inferred from homology"/>
<keyword evidence="2 6" id="KW-0479">Metal-binding</keyword>
<dbReference type="Proteomes" id="UP000198901">
    <property type="component" value="Unassembled WGS sequence"/>
</dbReference>
<dbReference type="CDD" id="cd07037">
    <property type="entry name" value="TPP_PYR_MenD"/>
    <property type="match status" value="1"/>
</dbReference>
<dbReference type="Pfam" id="PF16582">
    <property type="entry name" value="TPP_enzyme_M_2"/>
    <property type="match status" value="1"/>
</dbReference>
<comment type="pathway">
    <text evidence="6">Quinol/quinone metabolism; menaquinone biosynthesis.</text>
</comment>
<dbReference type="InterPro" id="IPR029061">
    <property type="entry name" value="THDP-binding"/>
</dbReference>
<evidence type="ECO:0000256" key="6">
    <source>
        <dbReference type="HAMAP-Rule" id="MF_01659"/>
    </source>
</evidence>
<gene>
    <name evidence="6" type="primary">menD</name>
    <name evidence="9" type="ORF">SAMN04488090_2981</name>
</gene>
<evidence type="ECO:0000256" key="5">
    <source>
        <dbReference type="ARBA" id="ARBA00023211"/>
    </source>
</evidence>
<dbReference type="AlphaFoldDB" id="A0A1G9RPI4"/>
<organism evidence="9 10">
    <name type="scientific">Siphonobacter aquaeclarae</name>
    <dbReference type="NCBI Taxonomy" id="563176"/>
    <lineage>
        <taxon>Bacteria</taxon>
        <taxon>Pseudomonadati</taxon>
        <taxon>Bacteroidota</taxon>
        <taxon>Cytophagia</taxon>
        <taxon>Cytophagales</taxon>
        <taxon>Cytophagaceae</taxon>
        <taxon>Siphonobacter</taxon>
    </lineage>
</organism>
<dbReference type="InterPro" id="IPR032264">
    <property type="entry name" value="MenD_middle"/>
</dbReference>
<feature type="domain" description="Menaquinone biosynthesis protein MenD middle" evidence="8">
    <location>
        <begin position="215"/>
        <end position="400"/>
    </location>
</feature>
<evidence type="ECO:0000259" key="7">
    <source>
        <dbReference type="Pfam" id="PF02776"/>
    </source>
</evidence>
<dbReference type="Gene3D" id="3.40.50.1220">
    <property type="entry name" value="TPP-binding domain"/>
    <property type="match status" value="1"/>
</dbReference>
<dbReference type="HAMAP" id="MF_01659">
    <property type="entry name" value="MenD"/>
    <property type="match status" value="1"/>
</dbReference>
<dbReference type="CDD" id="cd02009">
    <property type="entry name" value="TPP_SHCHC_synthase"/>
    <property type="match status" value="1"/>
</dbReference>
<dbReference type="InterPro" id="IPR004433">
    <property type="entry name" value="MenaQ_synth_MenD"/>
</dbReference>
<keyword evidence="1 6" id="KW-0808">Transferase</keyword>
<comment type="cofactor">
    <cofactor evidence="6">
        <name>thiamine diphosphate</name>
        <dbReference type="ChEBI" id="CHEBI:58937"/>
    </cofactor>
    <text evidence="6">Binds 1 thiamine pyrophosphate per subunit.</text>
</comment>
<dbReference type="EMBL" id="FNGS01000005">
    <property type="protein sequence ID" value="SDM25104.1"/>
    <property type="molecule type" value="Genomic_DNA"/>
</dbReference>
<sequence length="571" mass="63321">MILQPLLDLVALCAERGIRHVVISPGSRSAALTLAFARHSSIQTKVIPDERSAGYVALGMAQQLQEPVAVVCTSGTAASNLVPAVTEAFFLGIPLLVLTADRPPEWIGQQDGQMIYQRDVFGKHVKKAFELPADYTHPDALWSIERQVNEAINLAGTAVPGPVHINVPIREPFYPTETEVYRFGRPRQMIRVGAEPVLTPETWAEIAETLERHAGRILIAAGQLQGYSSELTGILEQLRAEFGIPIVGDIISNIHQTGTFVSHQDYFLPLAGDELQPDLLITFGDSFISKNIKLYFRKHKPFLHWHLSLRPELIDPFQTLTHQFPVQPEYFFRNMLETLDMRAYKDGDEEPDSDLLARWEAADMQARKTIFQAVSAFDSFGELAAVAEVLDTLPEPAQLHLANSLSVRYANFLGLRGRQVTVLSNRGTSGIDGCLSTAVGAALVSDEPVYLLIGDVAFFYDRNALWHPQLPANLRIVLLNNSGGSIFRMIDGPARQPELGQYFETRHHTSAERVCADAGIDYFPAGDEAALRKGLSELKKEGDKPKLLEISTDPERNQKYFAEFKAAGKRS</sequence>
<evidence type="ECO:0000256" key="3">
    <source>
        <dbReference type="ARBA" id="ARBA00022842"/>
    </source>
</evidence>
<comment type="function">
    <text evidence="6">Catalyzes the thiamine diphosphate-dependent decarboxylation of 2-oxoglutarate and the subsequent addition of the resulting succinic semialdehyde-thiamine pyrophosphate anion to isochorismate to yield 2-succinyl-5-enolpyruvyl-6-hydroxy-3-cyclohexene-1-carboxylate (SEPHCHC).</text>
</comment>
<dbReference type="SUPFAM" id="SSF52518">
    <property type="entry name" value="Thiamin diphosphate-binding fold (THDP-binding)"/>
    <property type="match status" value="2"/>
</dbReference>
<comment type="subunit">
    <text evidence="6">Homodimer.</text>
</comment>
<dbReference type="EC" id="2.2.1.9" evidence="6"/>
<dbReference type="GO" id="GO:0030976">
    <property type="term" value="F:thiamine pyrophosphate binding"/>
    <property type="evidence" value="ECO:0007669"/>
    <property type="project" value="UniProtKB-UniRule"/>
</dbReference>
<dbReference type="Gene3D" id="3.40.50.970">
    <property type="match status" value="2"/>
</dbReference>
<dbReference type="OrthoDB" id="9791859at2"/>
<evidence type="ECO:0000256" key="1">
    <source>
        <dbReference type="ARBA" id="ARBA00022679"/>
    </source>
</evidence>
<keyword evidence="6" id="KW-0474">Menaquinone biosynthesis</keyword>
<dbReference type="PANTHER" id="PTHR42916:SF1">
    <property type="entry name" value="PROTEIN PHYLLO, CHLOROPLASTIC"/>
    <property type="match status" value="1"/>
</dbReference>
<evidence type="ECO:0000256" key="4">
    <source>
        <dbReference type="ARBA" id="ARBA00023052"/>
    </source>
</evidence>
<protein>
    <recommendedName>
        <fullName evidence="6">2-succinyl-5-enolpyruvyl-6-hydroxy-3-cyclohexene-1-carboxylate synthase</fullName>
        <shortName evidence="6">SEPHCHC synthase</shortName>
        <ecNumber evidence="6">2.2.1.9</ecNumber>
    </recommendedName>
    <alternativeName>
        <fullName evidence="6">Menaquinone biosynthesis protein MenD</fullName>
    </alternativeName>
</protein>
<dbReference type="PANTHER" id="PTHR42916">
    <property type="entry name" value="2-SUCCINYL-5-ENOLPYRUVYL-6-HYDROXY-3-CYCLOHEXENE-1-CARBOXYLATE SYNTHASE"/>
    <property type="match status" value="1"/>
</dbReference>
<keyword evidence="3 6" id="KW-0460">Magnesium</keyword>